<dbReference type="InParanoid" id="A0A1X7UMG1"/>
<accession>A0A1X7UMG1</accession>
<dbReference type="AlphaFoldDB" id="A0A1X7UMG1"/>
<sequence>MCGAPQHHILPWIENVPVVGINRPKEVSSFIQDRITCHMPGSNTSPDLNCLVTKYQMH</sequence>
<proteinExistence type="predicted"/>
<name>A0A1X7UMG1_AMPQE</name>
<reference evidence="1" key="1">
    <citation type="submission" date="2017-05" db="UniProtKB">
        <authorList>
            <consortium name="EnsemblMetazoa"/>
        </authorList>
    </citation>
    <scope>IDENTIFICATION</scope>
</reference>
<protein>
    <submittedName>
        <fullName evidence="1">Uncharacterized protein</fullName>
    </submittedName>
</protein>
<evidence type="ECO:0000313" key="1">
    <source>
        <dbReference type="EnsemblMetazoa" id="Aqu2.1.29170_001"/>
    </source>
</evidence>
<dbReference type="EnsemblMetazoa" id="Aqu2.1.29170_001">
    <property type="protein sequence ID" value="Aqu2.1.29170_001"/>
    <property type="gene ID" value="Aqu2.1.29170"/>
</dbReference>
<organism evidence="1">
    <name type="scientific">Amphimedon queenslandica</name>
    <name type="common">Sponge</name>
    <dbReference type="NCBI Taxonomy" id="400682"/>
    <lineage>
        <taxon>Eukaryota</taxon>
        <taxon>Metazoa</taxon>
        <taxon>Porifera</taxon>
        <taxon>Demospongiae</taxon>
        <taxon>Heteroscleromorpha</taxon>
        <taxon>Haplosclerida</taxon>
        <taxon>Niphatidae</taxon>
        <taxon>Amphimedon</taxon>
    </lineage>
</organism>